<comment type="subcellular location">
    <subcellularLocation>
        <location evidence="1">Endomembrane system</location>
        <topology evidence="1">Multi-pass membrane protein</topology>
    </subcellularLocation>
</comment>
<evidence type="ECO:0000256" key="4">
    <source>
        <dbReference type="ARBA" id="ARBA00023136"/>
    </source>
</evidence>
<dbReference type="GO" id="GO:0007096">
    <property type="term" value="P:regulation of exit from mitosis"/>
    <property type="evidence" value="ECO:0007669"/>
    <property type="project" value="TreeGrafter"/>
</dbReference>
<dbReference type="EMBL" id="CAJVPK010000197">
    <property type="protein sequence ID" value="CAG8471847.1"/>
    <property type="molecule type" value="Genomic_DNA"/>
</dbReference>
<evidence type="ECO:0000256" key="3">
    <source>
        <dbReference type="ARBA" id="ARBA00022989"/>
    </source>
</evidence>
<dbReference type="Proteomes" id="UP000789706">
    <property type="component" value="Unassembled WGS sequence"/>
</dbReference>
<name>A0A9N8Z805_9GLOM</name>
<evidence type="ECO:0000313" key="7">
    <source>
        <dbReference type="Proteomes" id="UP000789706"/>
    </source>
</evidence>
<dbReference type="GO" id="GO:0043007">
    <property type="term" value="P:maintenance of rDNA"/>
    <property type="evidence" value="ECO:0007669"/>
    <property type="project" value="TreeGrafter"/>
</dbReference>
<organism evidence="6 7">
    <name type="scientific">Diversispora eburnea</name>
    <dbReference type="NCBI Taxonomy" id="1213867"/>
    <lineage>
        <taxon>Eukaryota</taxon>
        <taxon>Fungi</taxon>
        <taxon>Fungi incertae sedis</taxon>
        <taxon>Mucoromycota</taxon>
        <taxon>Glomeromycotina</taxon>
        <taxon>Glomeromycetes</taxon>
        <taxon>Diversisporales</taxon>
        <taxon>Diversisporaceae</taxon>
        <taxon>Diversispora</taxon>
    </lineage>
</organism>
<dbReference type="AlphaFoldDB" id="A0A9N8Z805"/>
<gene>
    <name evidence="6" type="ORF">DEBURN_LOCUS3198</name>
</gene>
<reference evidence="6" key="1">
    <citation type="submission" date="2021-06" db="EMBL/GenBank/DDBJ databases">
        <authorList>
            <person name="Kallberg Y."/>
            <person name="Tangrot J."/>
            <person name="Rosling A."/>
        </authorList>
    </citation>
    <scope>NUCLEOTIDE SEQUENCE</scope>
    <source>
        <strain evidence="6">AZ414A</strain>
    </source>
</reference>
<feature type="transmembrane region" description="Helical" evidence="5">
    <location>
        <begin position="204"/>
        <end position="222"/>
    </location>
</feature>
<dbReference type="GO" id="GO:0012505">
    <property type="term" value="C:endomembrane system"/>
    <property type="evidence" value="ECO:0007669"/>
    <property type="project" value="UniProtKB-SubCell"/>
</dbReference>
<keyword evidence="7" id="KW-1185">Reference proteome</keyword>
<keyword evidence="3 5" id="KW-1133">Transmembrane helix</keyword>
<dbReference type="Pfam" id="PF10332">
    <property type="entry name" value="DUF2418"/>
    <property type="match status" value="1"/>
</dbReference>
<keyword evidence="4 5" id="KW-0472">Membrane</keyword>
<comment type="caution">
    <text evidence="6">The sequence shown here is derived from an EMBL/GenBank/DDBJ whole genome shotgun (WGS) entry which is preliminary data.</text>
</comment>
<protein>
    <submittedName>
        <fullName evidence="6">1216_t:CDS:1</fullName>
    </submittedName>
</protein>
<dbReference type="InterPro" id="IPR018819">
    <property type="entry name" value="Nur1/Mug154"/>
</dbReference>
<evidence type="ECO:0000256" key="1">
    <source>
        <dbReference type="ARBA" id="ARBA00004127"/>
    </source>
</evidence>
<keyword evidence="2 5" id="KW-0812">Transmembrane</keyword>
<evidence type="ECO:0000256" key="5">
    <source>
        <dbReference type="SAM" id="Phobius"/>
    </source>
</evidence>
<sequence length="306" mass="35225">MKRQYKTRNNVDEIKRKLHSTIYTTSELLPRNELLSQTEQMRGSIMATPSPINRLGEDYPEQKEDKLPIMASISNNTDSSSEQRLSVISSSKGLRDSQVQQFDLIDNNNDSGNEITNEIDEEIYKAINEDKIEIESLASCGSDTIDLRPLESPNWDEFSADLQYRGEYVWQVSVWDPNEFTLNLHCGISPVHIGIIILMQPDYWIYYIGLLILLTFQMYININKYASLVKDRQAIYGEVQRVYDAKFVKGKNKVPITKQSISTQTNAFDAFDINMAQNDQEMNQLFMNFRDIDPWANDSTNSSTVD</sequence>
<evidence type="ECO:0000256" key="2">
    <source>
        <dbReference type="ARBA" id="ARBA00022692"/>
    </source>
</evidence>
<accession>A0A9N8Z805</accession>
<dbReference type="PANTHER" id="PTHR28293:SF1">
    <property type="entry name" value="NUCLEAR RIM PROTEIN 1"/>
    <property type="match status" value="1"/>
</dbReference>
<proteinExistence type="predicted"/>
<dbReference type="PANTHER" id="PTHR28293">
    <property type="entry name" value="NUCLEAR RIM PROTEIN 1"/>
    <property type="match status" value="1"/>
</dbReference>
<dbReference type="OrthoDB" id="3363151at2759"/>
<evidence type="ECO:0000313" key="6">
    <source>
        <dbReference type="EMBL" id="CAG8471847.1"/>
    </source>
</evidence>